<dbReference type="AlphaFoldDB" id="K9W4K4"/>
<evidence type="ECO:0000313" key="1">
    <source>
        <dbReference type="EMBL" id="AFZ14385.1"/>
    </source>
</evidence>
<dbReference type="eggNOG" id="ENOG502Z9BB">
    <property type="taxonomic scope" value="Bacteria"/>
</dbReference>
<protein>
    <recommendedName>
        <fullName evidence="3">Cobyrinic acid a,c-diamide synthase</fullName>
    </recommendedName>
</protein>
<evidence type="ECO:0000313" key="2">
    <source>
        <dbReference type="Proteomes" id="UP000010472"/>
    </source>
</evidence>
<dbReference type="KEGG" id="cep:Cri9333_3562"/>
<dbReference type="OrthoDB" id="447636at2"/>
<proteinExistence type="predicted"/>
<dbReference type="RefSeq" id="WP_015204490.1">
    <property type="nucleotide sequence ID" value="NC_019753.1"/>
</dbReference>
<evidence type="ECO:0008006" key="3">
    <source>
        <dbReference type="Google" id="ProtNLM"/>
    </source>
</evidence>
<organism evidence="1 2">
    <name type="scientific">Crinalium epipsammum PCC 9333</name>
    <dbReference type="NCBI Taxonomy" id="1173022"/>
    <lineage>
        <taxon>Bacteria</taxon>
        <taxon>Bacillati</taxon>
        <taxon>Cyanobacteriota</taxon>
        <taxon>Cyanophyceae</taxon>
        <taxon>Gomontiellales</taxon>
        <taxon>Gomontiellaceae</taxon>
        <taxon>Crinalium</taxon>
    </lineage>
</organism>
<gene>
    <name evidence="1" type="ORF">Cri9333_3562</name>
</gene>
<dbReference type="Proteomes" id="UP000010472">
    <property type="component" value="Chromosome"/>
</dbReference>
<dbReference type="HOGENOM" id="CLU_1015091_0_0_3"/>
<dbReference type="EMBL" id="CP003620">
    <property type="protein sequence ID" value="AFZ14385.1"/>
    <property type="molecule type" value="Genomic_DNA"/>
</dbReference>
<sequence length="264" mass="31452">MAENKQKKSSGAGRKKSNNILEQLPAPAREWAESLPWQQRSYVLSLCHIMCASSPEMQAEFLDEYTADGLVLKTLQDRDTQKKVTEYLQQFYLQTDLSEGILRSYIRQFFIHSSQDVRRKPELYLESALRLVSDTQERNNLFNYILGFELLKMLFKMSWWQHERLYQLQKNQEEFFSTYIKPIQHTHELNGIVIPKIKKGFFDKRDYFVKEPKIPQKKLIELVIVTFTTEIVTNFGFSIIRHPNSLIFDYEYIFAFQQEDVFFN</sequence>
<name>K9W4K4_9CYAN</name>
<accession>K9W4K4</accession>
<dbReference type="PATRIC" id="fig|1173022.3.peg.3833"/>
<reference evidence="1 2" key="1">
    <citation type="submission" date="2012-06" db="EMBL/GenBank/DDBJ databases">
        <title>Finished chromosome of genome of Crinalium epipsammum PCC 9333.</title>
        <authorList>
            <consortium name="US DOE Joint Genome Institute"/>
            <person name="Gugger M."/>
            <person name="Coursin T."/>
            <person name="Rippka R."/>
            <person name="Tandeau De Marsac N."/>
            <person name="Huntemann M."/>
            <person name="Wei C.-L."/>
            <person name="Han J."/>
            <person name="Detter J.C."/>
            <person name="Han C."/>
            <person name="Tapia R."/>
            <person name="Davenport K."/>
            <person name="Daligault H."/>
            <person name="Erkkila T."/>
            <person name="Gu W."/>
            <person name="Munk A.C.C."/>
            <person name="Teshima H."/>
            <person name="Xu Y."/>
            <person name="Chain P."/>
            <person name="Chen A."/>
            <person name="Krypides N."/>
            <person name="Mavromatis K."/>
            <person name="Markowitz V."/>
            <person name="Szeto E."/>
            <person name="Ivanova N."/>
            <person name="Mikhailova N."/>
            <person name="Ovchinnikova G."/>
            <person name="Pagani I."/>
            <person name="Pati A."/>
            <person name="Goodwin L."/>
            <person name="Peters L."/>
            <person name="Pitluck S."/>
            <person name="Woyke T."/>
            <person name="Kerfeld C."/>
        </authorList>
    </citation>
    <scope>NUCLEOTIDE SEQUENCE [LARGE SCALE GENOMIC DNA]</scope>
    <source>
        <strain evidence="1 2">PCC 9333</strain>
    </source>
</reference>
<keyword evidence="2" id="KW-1185">Reference proteome</keyword>